<comment type="caution">
    <text evidence="3">The sequence shown here is derived from an EMBL/GenBank/DDBJ whole genome shotgun (WGS) entry which is preliminary data.</text>
</comment>
<keyword evidence="3" id="KW-0418">Kinase</keyword>
<dbReference type="Gene3D" id="3.30.565.10">
    <property type="entry name" value="Histidine kinase-like ATPase, C-terminal domain"/>
    <property type="match status" value="1"/>
</dbReference>
<name>A0A543FK72_9MICO</name>
<dbReference type="Proteomes" id="UP000320235">
    <property type="component" value="Unassembled WGS sequence"/>
</dbReference>
<organism evidence="3 4">
    <name type="scientific">Microbacterium kyungheense</name>
    <dbReference type="NCBI Taxonomy" id="1263636"/>
    <lineage>
        <taxon>Bacteria</taxon>
        <taxon>Bacillati</taxon>
        <taxon>Actinomycetota</taxon>
        <taxon>Actinomycetes</taxon>
        <taxon>Micrococcales</taxon>
        <taxon>Microbacteriaceae</taxon>
        <taxon>Microbacterium</taxon>
    </lineage>
</organism>
<dbReference type="SMART" id="SM00387">
    <property type="entry name" value="HATPase_c"/>
    <property type="match status" value="1"/>
</dbReference>
<dbReference type="PANTHER" id="PTHR34220:SF7">
    <property type="entry name" value="SENSOR HISTIDINE KINASE YPDA"/>
    <property type="match status" value="1"/>
</dbReference>
<dbReference type="Pfam" id="PF06580">
    <property type="entry name" value="His_kinase"/>
    <property type="match status" value="1"/>
</dbReference>
<dbReference type="AlphaFoldDB" id="A0A543FK72"/>
<accession>A0A543FK72</accession>
<dbReference type="OrthoDB" id="2514702at2"/>
<dbReference type="SUPFAM" id="SSF55874">
    <property type="entry name" value="ATPase domain of HSP90 chaperone/DNA topoisomerase II/histidine kinase"/>
    <property type="match status" value="1"/>
</dbReference>
<dbReference type="GO" id="GO:0000155">
    <property type="term" value="F:phosphorelay sensor kinase activity"/>
    <property type="evidence" value="ECO:0007669"/>
    <property type="project" value="InterPro"/>
</dbReference>
<dbReference type="RefSeq" id="WP_141892669.1">
    <property type="nucleotide sequence ID" value="NZ_BAABLH010000001.1"/>
</dbReference>
<sequence length="415" mass="43383">MPDSLLLFAGAGAVAGAAAVGLVVLLRRVLVSSRELGTDAEQATYQTLHLAARAAKHLRGGVSQQDAVKAGRHLKSLLGCDTFAIVDPHGVVALDGDDRLGPSAAQLAAAVQAGGKAQVRRGVGDGADVDAVAAPILIGKRPAGAIVAFASPVRAGMVRATAEVADWVASQIELGELDASRTALAEAEVRALRAQISPHFIYNALNAIASFILTDPQRARELVLEFADFTRYSFRRHGEFTTIAEELHSIDSYLRLERARFGDRLQVTLQIAPEVLSTVIPFLSIQPLVENAVRHGLEAKEGGGRITIEASDSGAFAEITVEDDGVGFDPEQIREVLAAPVLPGAAGAGSAATARSRDNVGLRNVDARLRQVYGEENGLVVETQIGAGTLVRMRVPKALPKAASATGPIPASADS</sequence>
<evidence type="ECO:0000256" key="1">
    <source>
        <dbReference type="SAM" id="Phobius"/>
    </source>
</evidence>
<reference evidence="3 4" key="1">
    <citation type="submission" date="2019-06" db="EMBL/GenBank/DDBJ databases">
        <title>Sequencing the genomes of 1000 actinobacteria strains.</title>
        <authorList>
            <person name="Klenk H.-P."/>
        </authorList>
    </citation>
    <scope>NUCLEOTIDE SEQUENCE [LARGE SCALE GENOMIC DNA]</scope>
    <source>
        <strain evidence="3 4">DSM 105492</strain>
    </source>
</reference>
<protein>
    <submittedName>
        <fullName evidence="3">Two-component system LytT family sensor kinase</fullName>
    </submittedName>
</protein>
<dbReference type="InterPro" id="IPR050640">
    <property type="entry name" value="Bact_2-comp_sensor_kinase"/>
</dbReference>
<dbReference type="EMBL" id="VFPE01000001">
    <property type="protein sequence ID" value="TQM34182.1"/>
    <property type="molecule type" value="Genomic_DNA"/>
</dbReference>
<dbReference type="InterPro" id="IPR003594">
    <property type="entry name" value="HATPase_dom"/>
</dbReference>
<evidence type="ECO:0000259" key="2">
    <source>
        <dbReference type="SMART" id="SM00387"/>
    </source>
</evidence>
<proteinExistence type="predicted"/>
<dbReference type="InterPro" id="IPR010559">
    <property type="entry name" value="Sig_transdc_His_kin_internal"/>
</dbReference>
<dbReference type="PANTHER" id="PTHR34220">
    <property type="entry name" value="SENSOR HISTIDINE KINASE YPDA"/>
    <property type="match status" value="1"/>
</dbReference>
<dbReference type="Pfam" id="PF02518">
    <property type="entry name" value="HATPase_c"/>
    <property type="match status" value="1"/>
</dbReference>
<keyword evidence="3" id="KW-0808">Transferase</keyword>
<evidence type="ECO:0000313" key="4">
    <source>
        <dbReference type="Proteomes" id="UP000320235"/>
    </source>
</evidence>
<gene>
    <name evidence="3" type="ORF">FB391_0469</name>
</gene>
<keyword evidence="4" id="KW-1185">Reference proteome</keyword>
<keyword evidence="1" id="KW-1133">Transmembrane helix</keyword>
<feature type="transmembrane region" description="Helical" evidence="1">
    <location>
        <begin position="6"/>
        <end position="26"/>
    </location>
</feature>
<keyword evidence="1" id="KW-0812">Transmembrane</keyword>
<dbReference type="InterPro" id="IPR036890">
    <property type="entry name" value="HATPase_C_sf"/>
</dbReference>
<keyword evidence="1" id="KW-0472">Membrane</keyword>
<evidence type="ECO:0000313" key="3">
    <source>
        <dbReference type="EMBL" id="TQM34182.1"/>
    </source>
</evidence>
<feature type="domain" description="Histidine kinase/HSP90-like ATPase" evidence="2">
    <location>
        <begin position="280"/>
        <end position="399"/>
    </location>
</feature>
<dbReference type="GO" id="GO:0016020">
    <property type="term" value="C:membrane"/>
    <property type="evidence" value="ECO:0007669"/>
    <property type="project" value="InterPro"/>
</dbReference>